<dbReference type="SUPFAM" id="SSF47616">
    <property type="entry name" value="GST C-terminal domain-like"/>
    <property type="match status" value="1"/>
</dbReference>
<evidence type="ECO:0000313" key="4">
    <source>
        <dbReference type="WBParaSite" id="MBELARI_LOCUS13385"/>
    </source>
</evidence>
<dbReference type="PANTHER" id="PTHR11571:SF260">
    <property type="entry name" value="GLUTATHIONE S-TRANSFERASE"/>
    <property type="match status" value="1"/>
</dbReference>
<dbReference type="GO" id="GO:0006749">
    <property type="term" value="P:glutathione metabolic process"/>
    <property type="evidence" value="ECO:0007669"/>
    <property type="project" value="TreeGrafter"/>
</dbReference>
<dbReference type="CDD" id="cd03192">
    <property type="entry name" value="GST_C_Sigma_like"/>
    <property type="match status" value="1"/>
</dbReference>
<dbReference type="Gene3D" id="3.40.30.10">
    <property type="entry name" value="Glutaredoxin"/>
    <property type="match status" value="1"/>
</dbReference>
<dbReference type="InterPro" id="IPR036249">
    <property type="entry name" value="Thioredoxin-like_sf"/>
</dbReference>
<dbReference type="PROSITE" id="PS50405">
    <property type="entry name" value="GST_CTER"/>
    <property type="match status" value="1"/>
</dbReference>
<evidence type="ECO:0000259" key="1">
    <source>
        <dbReference type="PROSITE" id="PS50404"/>
    </source>
</evidence>
<feature type="domain" description="GST C-terminal" evidence="2">
    <location>
        <begin position="81"/>
        <end position="204"/>
    </location>
</feature>
<dbReference type="SUPFAM" id="SSF52833">
    <property type="entry name" value="Thioredoxin-like"/>
    <property type="match status" value="1"/>
</dbReference>
<accession>A0AAF3EHD8</accession>
<dbReference type="SFLD" id="SFLDG00363">
    <property type="entry name" value="AMPS_(cytGST):_Alpha-__Mu-__Pi"/>
    <property type="match status" value="1"/>
</dbReference>
<dbReference type="WBParaSite" id="MBELARI_LOCUS13385">
    <property type="protein sequence ID" value="MBELARI_LOCUS13385"/>
    <property type="gene ID" value="MBELARI_LOCUS13385"/>
</dbReference>
<keyword evidence="3" id="KW-1185">Reference proteome</keyword>
<dbReference type="InterPro" id="IPR036282">
    <property type="entry name" value="Glutathione-S-Trfase_C_sf"/>
</dbReference>
<dbReference type="PROSITE" id="PS50404">
    <property type="entry name" value="GST_NTER"/>
    <property type="match status" value="1"/>
</dbReference>
<evidence type="ECO:0000259" key="2">
    <source>
        <dbReference type="PROSITE" id="PS50405"/>
    </source>
</evidence>
<dbReference type="InterPro" id="IPR004045">
    <property type="entry name" value="Glutathione_S-Trfase_N"/>
</dbReference>
<evidence type="ECO:0000313" key="3">
    <source>
        <dbReference type="Proteomes" id="UP000887575"/>
    </source>
</evidence>
<dbReference type="CDD" id="cd03039">
    <property type="entry name" value="GST_N_Sigma_like"/>
    <property type="match status" value="1"/>
</dbReference>
<dbReference type="PANTHER" id="PTHR11571">
    <property type="entry name" value="GLUTATHIONE S-TRANSFERASE"/>
    <property type="match status" value="1"/>
</dbReference>
<dbReference type="AlphaFoldDB" id="A0AAF3EHD8"/>
<dbReference type="InterPro" id="IPR010987">
    <property type="entry name" value="Glutathione-S-Trfase_C-like"/>
</dbReference>
<dbReference type="FunFam" id="3.40.30.10:FF:000258">
    <property type="entry name" value="Glutathione S-transferase"/>
    <property type="match status" value="1"/>
</dbReference>
<name>A0AAF3EHD8_9BILA</name>
<dbReference type="FunFam" id="1.20.1050.10:FF:000030">
    <property type="entry name" value="Glutathione S-transferase S1"/>
    <property type="match status" value="1"/>
</dbReference>
<dbReference type="InterPro" id="IPR040079">
    <property type="entry name" value="Glutathione_S-Trfase"/>
</dbReference>
<dbReference type="GO" id="GO:0004364">
    <property type="term" value="F:glutathione transferase activity"/>
    <property type="evidence" value="ECO:0007669"/>
    <property type="project" value="TreeGrafter"/>
</dbReference>
<feature type="domain" description="GST N-terminal" evidence="1">
    <location>
        <begin position="2"/>
        <end position="79"/>
    </location>
</feature>
<dbReference type="Pfam" id="PF02798">
    <property type="entry name" value="GST_N"/>
    <property type="match status" value="1"/>
</dbReference>
<proteinExistence type="predicted"/>
<organism evidence="3 4">
    <name type="scientific">Mesorhabditis belari</name>
    <dbReference type="NCBI Taxonomy" id="2138241"/>
    <lineage>
        <taxon>Eukaryota</taxon>
        <taxon>Metazoa</taxon>
        <taxon>Ecdysozoa</taxon>
        <taxon>Nematoda</taxon>
        <taxon>Chromadorea</taxon>
        <taxon>Rhabditida</taxon>
        <taxon>Rhabditina</taxon>
        <taxon>Rhabditomorpha</taxon>
        <taxon>Rhabditoidea</taxon>
        <taxon>Rhabditidae</taxon>
        <taxon>Mesorhabditinae</taxon>
        <taxon>Mesorhabditis</taxon>
    </lineage>
</organism>
<protein>
    <submittedName>
        <fullName evidence="4">Glutathione S-transferase</fullName>
    </submittedName>
</protein>
<dbReference type="Pfam" id="PF14497">
    <property type="entry name" value="GST_C_3"/>
    <property type="match status" value="1"/>
</dbReference>
<dbReference type="SFLD" id="SFLDG01205">
    <property type="entry name" value="AMPS.1"/>
    <property type="match status" value="1"/>
</dbReference>
<dbReference type="InterPro" id="IPR050213">
    <property type="entry name" value="GST_superfamily"/>
</dbReference>
<dbReference type="SFLD" id="SFLDS00019">
    <property type="entry name" value="Glutathione_Transferase_(cytos"/>
    <property type="match status" value="1"/>
</dbReference>
<dbReference type="Gene3D" id="1.20.1050.10">
    <property type="match status" value="1"/>
</dbReference>
<reference evidence="4" key="1">
    <citation type="submission" date="2024-02" db="UniProtKB">
        <authorList>
            <consortium name="WormBaseParasite"/>
        </authorList>
    </citation>
    <scope>IDENTIFICATION</scope>
</reference>
<dbReference type="Proteomes" id="UP000887575">
    <property type="component" value="Unassembled WGS sequence"/>
</dbReference>
<dbReference type="InterPro" id="IPR004046">
    <property type="entry name" value="GST_C"/>
</dbReference>
<sequence length="204" mass="23699">MPTYRLTYFDAMGRAEPSRLLFMLADVEFDDRRIQAREWVQMKPTIPWGQLPLLEVDDRSLSHCRAIERYLAKQFGFAGKDAWEEAKVDELVMGVEELLGKMQPWLDESSETAKINLLKKLIEDVIHPFLTLYEEFLEKNGSGYLVGNQVSLADLVVFHVVSFLDQKIIPRQLAKYKGLSAFLVRIQEIPRIKAWLEKRPKTEV</sequence>